<keyword evidence="3" id="KW-0813">Transport</keyword>
<dbReference type="PRINTS" id="PR00164">
    <property type="entry name" value="ABC2TRNSPORT"/>
</dbReference>
<dbReference type="InterPro" id="IPR000412">
    <property type="entry name" value="ABC_2_transport"/>
</dbReference>
<evidence type="ECO:0000256" key="9">
    <source>
        <dbReference type="ARBA" id="ARBA00023136"/>
    </source>
</evidence>
<proteinExistence type="inferred from homology"/>
<dbReference type="GO" id="GO:0043190">
    <property type="term" value="C:ATP-binding cassette (ABC) transporter complex"/>
    <property type="evidence" value="ECO:0007669"/>
    <property type="project" value="InterPro"/>
</dbReference>
<organism evidence="12 13">
    <name type="scientific">Teichococcus deserti</name>
    <dbReference type="NCBI Taxonomy" id="1817963"/>
    <lineage>
        <taxon>Bacteria</taxon>
        <taxon>Pseudomonadati</taxon>
        <taxon>Pseudomonadota</taxon>
        <taxon>Alphaproteobacteria</taxon>
        <taxon>Acetobacterales</taxon>
        <taxon>Roseomonadaceae</taxon>
        <taxon>Roseomonas</taxon>
    </lineage>
</organism>
<evidence type="ECO:0000256" key="8">
    <source>
        <dbReference type="ARBA" id="ARBA00023047"/>
    </source>
</evidence>
<keyword evidence="13" id="KW-1185">Reference proteome</keyword>
<name>A0A1V2H640_9PROT</name>
<comment type="similarity">
    <text evidence="2">Belongs to the ABC-2 integral membrane protein family.</text>
</comment>
<evidence type="ECO:0000259" key="11">
    <source>
        <dbReference type="Pfam" id="PF01061"/>
    </source>
</evidence>
<evidence type="ECO:0000256" key="6">
    <source>
        <dbReference type="ARBA" id="ARBA00022692"/>
    </source>
</evidence>
<feature type="transmembrane region" description="Helical" evidence="10">
    <location>
        <begin position="72"/>
        <end position="89"/>
    </location>
</feature>
<evidence type="ECO:0000256" key="7">
    <source>
        <dbReference type="ARBA" id="ARBA00022989"/>
    </source>
</evidence>
<keyword evidence="6 10" id="KW-0812">Transmembrane</keyword>
<evidence type="ECO:0000256" key="5">
    <source>
        <dbReference type="ARBA" id="ARBA00022597"/>
    </source>
</evidence>
<keyword evidence="5" id="KW-0762">Sugar transport</keyword>
<gene>
    <name evidence="12" type="ORF">BKE38_04720</name>
</gene>
<evidence type="ECO:0000256" key="2">
    <source>
        <dbReference type="ARBA" id="ARBA00007783"/>
    </source>
</evidence>
<protein>
    <submittedName>
        <fullName evidence="12">Sugar ABC transporter permease</fullName>
    </submittedName>
</protein>
<dbReference type="GO" id="GO:0015774">
    <property type="term" value="P:polysaccharide transport"/>
    <property type="evidence" value="ECO:0007669"/>
    <property type="project" value="UniProtKB-KW"/>
</dbReference>
<dbReference type="EMBL" id="MLCO01000030">
    <property type="protein sequence ID" value="ONG57070.1"/>
    <property type="molecule type" value="Genomic_DNA"/>
</dbReference>
<keyword evidence="7 10" id="KW-1133">Transmembrane helix</keyword>
<feature type="domain" description="ABC-2 type transporter transmembrane" evidence="11">
    <location>
        <begin position="21"/>
        <end position="227"/>
    </location>
</feature>
<dbReference type="GO" id="GO:0140359">
    <property type="term" value="F:ABC-type transporter activity"/>
    <property type="evidence" value="ECO:0007669"/>
    <property type="project" value="InterPro"/>
</dbReference>
<feature type="transmembrane region" description="Helical" evidence="10">
    <location>
        <begin position="185"/>
        <end position="202"/>
    </location>
</feature>
<keyword evidence="8" id="KW-0625">Polysaccharide transport</keyword>
<evidence type="ECO:0000313" key="13">
    <source>
        <dbReference type="Proteomes" id="UP000188879"/>
    </source>
</evidence>
<dbReference type="Pfam" id="PF01061">
    <property type="entry name" value="ABC2_membrane"/>
    <property type="match status" value="1"/>
</dbReference>
<dbReference type="GO" id="GO:0015920">
    <property type="term" value="P:lipopolysaccharide transport"/>
    <property type="evidence" value="ECO:0007669"/>
    <property type="project" value="TreeGrafter"/>
</dbReference>
<dbReference type="InterPro" id="IPR013525">
    <property type="entry name" value="ABC2_TM"/>
</dbReference>
<accession>A0A1V2H640</accession>
<evidence type="ECO:0000256" key="3">
    <source>
        <dbReference type="ARBA" id="ARBA00022448"/>
    </source>
</evidence>
<feature type="transmembrane region" description="Helical" evidence="10">
    <location>
        <begin position="110"/>
        <end position="136"/>
    </location>
</feature>
<comment type="caution">
    <text evidence="12">The sequence shown here is derived from an EMBL/GenBank/DDBJ whole genome shotgun (WGS) entry which is preliminary data.</text>
</comment>
<evidence type="ECO:0000256" key="4">
    <source>
        <dbReference type="ARBA" id="ARBA00022475"/>
    </source>
</evidence>
<keyword evidence="9 10" id="KW-0472">Membrane</keyword>
<keyword evidence="4" id="KW-1003">Cell membrane</keyword>
<dbReference type="PANTHER" id="PTHR30413">
    <property type="entry name" value="INNER MEMBRANE TRANSPORT PERMEASE"/>
    <property type="match status" value="1"/>
</dbReference>
<comment type="subcellular location">
    <subcellularLocation>
        <location evidence="1">Cell membrane</location>
        <topology evidence="1">Multi-pass membrane protein</topology>
    </subcellularLocation>
</comment>
<dbReference type="PANTHER" id="PTHR30413:SF10">
    <property type="entry name" value="CAPSULE POLYSACCHARIDE EXPORT INNER-MEMBRANE PROTEIN CTRC"/>
    <property type="match status" value="1"/>
</dbReference>
<evidence type="ECO:0000313" key="12">
    <source>
        <dbReference type="EMBL" id="ONG57070.1"/>
    </source>
</evidence>
<feature type="transmembrane region" description="Helical" evidence="10">
    <location>
        <begin position="148"/>
        <end position="173"/>
    </location>
</feature>
<reference evidence="12 13" key="1">
    <citation type="submission" date="2016-10" db="EMBL/GenBank/DDBJ databases">
        <title>Draft Genome sequence of Roseomonas sp. strain M3.</title>
        <authorList>
            <person name="Subhash Y."/>
            <person name="Lee S."/>
        </authorList>
    </citation>
    <scope>NUCLEOTIDE SEQUENCE [LARGE SCALE GENOMIC DNA]</scope>
    <source>
        <strain evidence="12 13">M3</strain>
    </source>
</reference>
<sequence>MIGDVPRRADSSQVATQLRVIGALFMRELLTRFGTSRVGFIWLLAEPMFLALMISTMHWASGHGVGNNLPTFLFYAMGYTPFVMFRSIVNRGQNVINANMSLLFHRNITLLDLAIARNLMEAAVCSMIITLFVTVAAVFFDEWPHEPALLFCGLMMSALLAHGLSMLLAALTCFYEPLERFTHPLTYLMMPISATFYMLSMLPSESRDLLLINPLVHVHEMNRWAQFGDRVVPYYSIPYVLCWILGLNLLGMAGLRAARSRITMME</sequence>
<dbReference type="Proteomes" id="UP000188879">
    <property type="component" value="Unassembled WGS sequence"/>
</dbReference>
<evidence type="ECO:0000256" key="1">
    <source>
        <dbReference type="ARBA" id="ARBA00004651"/>
    </source>
</evidence>
<dbReference type="AlphaFoldDB" id="A0A1V2H640"/>
<feature type="transmembrane region" description="Helical" evidence="10">
    <location>
        <begin position="237"/>
        <end position="258"/>
    </location>
</feature>
<evidence type="ECO:0000256" key="10">
    <source>
        <dbReference type="SAM" id="Phobius"/>
    </source>
</evidence>
<feature type="transmembrane region" description="Helical" evidence="10">
    <location>
        <begin position="40"/>
        <end position="60"/>
    </location>
</feature>